<keyword evidence="1" id="KW-0812">Transmembrane</keyword>
<sequence>MLADAVPLYPLYALFFADHGMSGAQISALFAIWSVTGLVAEVPSGALSDRFSRRRVLAAGGVLQAAAYALWLLAPGFPGFAAGFVLWGVGTALFSGTVEALVYETLSAAGAADRYAGVRGLVTAAEHGAQVPSAAAATVLVATGGYALVGWVSVGTCLAAAALTCAFPDPPRAGPPDGEADGPGEDLSYWQTLRAGLAEAVGSRAVRGALVAAALVGGVGALEEYFPLIVGQQPAVPLVAVPGLLVLVALAGAAGAALGGRAARLRGGGLAALLFLAGAALLAADHAGAVGLVALGVHFALQQCVQVVTDTRVQERLSGRARATVTSVSALGMEVAALAVVTTWAFGGTHAVAVGLLALAPVLWWLLRNRS</sequence>
<dbReference type="InterPro" id="IPR011701">
    <property type="entry name" value="MFS"/>
</dbReference>
<dbReference type="Pfam" id="PF07690">
    <property type="entry name" value="MFS_1"/>
    <property type="match status" value="1"/>
</dbReference>
<dbReference type="PANTHER" id="PTHR23530">
    <property type="entry name" value="TRANSPORT PROTEIN-RELATED"/>
    <property type="match status" value="1"/>
</dbReference>
<reference evidence="3" key="1">
    <citation type="journal article" date="2019" name="Int. J. Syst. Evol. Microbiol.">
        <title>The Global Catalogue of Microorganisms (GCM) 10K type strain sequencing project: providing services to taxonomists for standard genome sequencing and annotation.</title>
        <authorList>
            <consortium name="The Broad Institute Genomics Platform"/>
            <consortium name="The Broad Institute Genome Sequencing Center for Infectious Disease"/>
            <person name="Wu L."/>
            <person name="Ma J."/>
        </authorList>
    </citation>
    <scope>NUCLEOTIDE SEQUENCE [LARGE SCALE GENOMIC DNA]</scope>
    <source>
        <strain evidence="3">JCM 18055</strain>
    </source>
</reference>
<accession>A0ABP8W078</accession>
<dbReference type="EMBL" id="BAABIC010000002">
    <property type="protein sequence ID" value="GAA4676009.1"/>
    <property type="molecule type" value="Genomic_DNA"/>
</dbReference>
<evidence type="ECO:0000313" key="2">
    <source>
        <dbReference type="EMBL" id="GAA4676009.1"/>
    </source>
</evidence>
<feature type="transmembrane region" description="Helical" evidence="1">
    <location>
        <begin position="235"/>
        <end position="258"/>
    </location>
</feature>
<dbReference type="Gene3D" id="1.20.1250.20">
    <property type="entry name" value="MFS general substrate transporter like domains"/>
    <property type="match status" value="1"/>
</dbReference>
<evidence type="ECO:0000313" key="3">
    <source>
        <dbReference type="Proteomes" id="UP001500325"/>
    </source>
</evidence>
<keyword evidence="1" id="KW-1133">Transmembrane helix</keyword>
<dbReference type="Proteomes" id="UP001500325">
    <property type="component" value="Unassembled WGS sequence"/>
</dbReference>
<feature type="transmembrane region" description="Helical" evidence="1">
    <location>
        <begin position="80"/>
        <end position="102"/>
    </location>
</feature>
<feature type="transmembrane region" description="Helical" evidence="1">
    <location>
        <begin position="265"/>
        <end position="283"/>
    </location>
</feature>
<feature type="transmembrane region" description="Helical" evidence="1">
    <location>
        <begin position="209"/>
        <end position="229"/>
    </location>
</feature>
<comment type="caution">
    <text evidence="2">The sequence shown here is derived from an EMBL/GenBank/DDBJ whole genome shotgun (WGS) entry which is preliminary data.</text>
</comment>
<name>A0ABP8W078_9PSEU</name>
<keyword evidence="3" id="KW-1185">Reference proteome</keyword>
<gene>
    <name evidence="2" type="ORF">GCM10023215_05050</name>
</gene>
<dbReference type="PANTHER" id="PTHR23530:SF1">
    <property type="entry name" value="PERMEASE, MAJOR FACILITATOR SUPERFAMILY-RELATED"/>
    <property type="match status" value="1"/>
</dbReference>
<feature type="transmembrane region" description="Helical" evidence="1">
    <location>
        <begin position="347"/>
        <end position="367"/>
    </location>
</feature>
<dbReference type="InterPro" id="IPR036259">
    <property type="entry name" value="MFS_trans_sf"/>
</dbReference>
<organism evidence="2 3">
    <name type="scientific">Pseudonocardia yuanmonensis</name>
    <dbReference type="NCBI Taxonomy" id="1095914"/>
    <lineage>
        <taxon>Bacteria</taxon>
        <taxon>Bacillati</taxon>
        <taxon>Actinomycetota</taxon>
        <taxon>Actinomycetes</taxon>
        <taxon>Pseudonocardiales</taxon>
        <taxon>Pseudonocardiaceae</taxon>
        <taxon>Pseudonocardia</taxon>
    </lineage>
</organism>
<proteinExistence type="predicted"/>
<dbReference type="InterPro" id="IPR053160">
    <property type="entry name" value="MFS_DHA3_Transporter"/>
</dbReference>
<dbReference type="SUPFAM" id="SSF103473">
    <property type="entry name" value="MFS general substrate transporter"/>
    <property type="match status" value="1"/>
</dbReference>
<protein>
    <submittedName>
        <fullName evidence="2">MFS transporter</fullName>
    </submittedName>
</protein>
<keyword evidence="1" id="KW-0472">Membrane</keyword>
<evidence type="ECO:0000256" key="1">
    <source>
        <dbReference type="SAM" id="Phobius"/>
    </source>
</evidence>